<keyword evidence="11 14" id="KW-1133">Transmembrane helix</keyword>
<dbReference type="InterPro" id="IPR003661">
    <property type="entry name" value="HisK_dim/P_dom"/>
</dbReference>
<dbReference type="CDD" id="cd00075">
    <property type="entry name" value="HATPase"/>
    <property type="match status" value="1"/>
</dbReference>
<sequence length="455" mass="51839">MRITTKINLLTTAWMLCILILVNIAVYFSFTKFTTNMEEVELFQKAEDLIKVIDSLDASSNINEKLGDFLTPHSYIRIIDPNNNVLHEKTNDILLSKTIQGKYAETKQAQTHLISAEQDEEQVLIVRVPIKEGNQITGSIEIGERLLGFETDKDILRAILGLCTLLAAIFSLLGGKWLSNMIMKPISSMIKTMEEIEKSGVPKPIAIQNQTKDELHTMARTFNQMIHRLQENMEKQKQFVSDASHELKTPLTIIMNYADFLRRHGLDNQDMTDEAINAITSEATRMQKMTQTLLDLATLENEISLELKELNLVSLCQSVLNQLKQVYSREISLHYKEDPIVILADELKIKQLIIILLDNAMKYSKDQIDVFIEKDPQHVIICVKDYGIGIPKGELNNIFERFYRVDKARTRRTEGSGLGLSIANRIMKLYKGEIKITSKEGTGTTVELYIPFSKT</sequence>
<dbReference type="SMART" id="SM00387">
    <property type="entry name" value="HATPase_c"/>
    <property type="match status" value="1"/>
</dbReference>
<keyword evidence="10" id="KW-0067">ATP-binding</keyword>
<dbReference type="SUPFAM" id="SSF55874">
    <property type="entry name" value="ATPase domain of HSP90 chaperone/DNA topoisomerase II/histidine kinase"/>
    <property type="match status" value="1"/>
</dbReference>
<dbReference type="Pfam" id="PF00512">
    <property type="entry name" value="HisKA"/>
    <property type="match status" value="1"/>
</dbReference>
<feature type="domain" description="Histidine kinase" evidence="15">
    <location>
        <begin position="242"/>
        <end position="454"/>
    </location>
</feature>
<evidence type="ECO:0000256" key="3">
    <source>
        <dbReference type="ARBA" id="ARBA00012438"/>
    </source>
</evidence>
<dbReference type="SUPFAM" id="SSF47384">
    <property type="entry name" value="Homodimeric domain of signal transducing histidine kinase"/>
    <property type="match status" value="1"/>
</dbReference>
<keyword evidence="9 17" id="KW-0418">Kinase</keyword>
<comment type="caution">
    <text evidence="17">The sequence shown here is derived from an EMBL/GenBank/DDBJ whole genome shotgun (WGS) entry which is preliminary data.</text>
</comment>
<dbReference type="SUPFAM" id="SSF158472">
    <property type="entry name" value="HAMP domain-like"/>
    <property type="match status" value="1"/>
</dbReference>
<dbReference type="Gene3D" id="1.10.287.130">
    <property type="match status" value="1"/>
</dbReference>
<evidence type="ECO:0000256" key="12">
    <source>
        <dbReference type="ARBA" id="ARBA00023012"/>
    </source>
</evidence>
<evidence type="ECO:0000313" key="18">
    <source>
        <dbReference type="Proteomes" id="UP001527052"/>
    </source>
</evidence>
<gene>
    <name evidence="17" type="ORF">M5W82_18245</name>
</gene>
<dbReference type="PRINTS" id="PR00344">
    <property type="entry name" value="BCTRLSENSOR"/>
</dbReference>
<evidence type="ECO:0000259" key="16">
    <source>
        <dbReference type="PROSITE" id="PS50885"/>
    </source>
</evidence>
<keyword evidence="8" id="KW-0547">Nucleotide-binding</keyword>
<dbReference type="InterPro" id="IPR050398">
    <property type="entry name" value="HssS/ArlS-like"/>
</dbReference>
<evidence type="ECO:0000256" key="8">
    <source>
        <dbReference type="ARBA" id="ARBA00022741"/>
    </source>
</evidence>
<dbReference type="Proteomes" id="UP001527052">
    <property type="component" value="Unassembled WGS sequence"/>
</dbReference>
<dbReference type="SMART" id="SM00304">
    <property type="entry name" value="HAMP"/>
    <property type="match status" value="1"/>
</dbReference>
<evidence type="ECO:0000256" key="11">
    <source>
        <dbReference type="ARBA" id="ARBA00022989"/>
    </source>
</evidence>
<feature type="transmembrane region" description="Helical" evidence="14">
    <location>
        <begin position="155"/>
        <end position="174"/>
    </location>
</feature>
<evidence type="ECO:0000256" key="9">
    <source>
        <dbReference type="ARBA" id="ARBA00022777"/>
    </source>
</evidence>
<dbReference type="InterPro" id="IPR003594">
    <property type="entry name" value="HATPase_dom"/>
</dbReference>
<comment type="subcellular location">
    <subcellularLocation>
        <location evidence="2">Cell membrane</location>
        <topology evidence="2">Multi-pass membrane protein</topology>
    </subcellularLocation>
</comment>
<dbReference type="CDD" id="cd00082">
    <property type="entry name" value="HisKA"/>
    <property type="match status" value="1"/>
</dbReference>
<keyword evidence="12" id="KW-0902">Two-component regulatory system</keyword>
<dbReference type="GO" id="GO:0016301">
    <property type="term" value="F:kinase activity"/>
    <property type="evidence" value="ECO:0007669"/>
    <property type="project" value="UniProtKB-KW"/>
</dbReference>
<dbReference type="PANTHER" id="PTHR45528">
    <property type="entry name" value="SENSOR HISTIDINE KINASE CPXA"/>
    <property type="match status" value="1"/>
</dbReference>
<keyword evidence="13 14" id="KW-0472">Membrane</keyword>
<protein>
    <recommendedName>
        <fullName evidence="3">histidine kinase</fullName>
        <ecNumber evidence="3">2.7.13.3</ecNumber>
    </recommendedName>
</protein>
<dbReference type="InterPro" id="IPR004358">
    <property type="entry name" value="Sig_transdc_His_kin-like_C"/>
</dbReference>
<dbReference type="PANTHER" id="PTHR45528:SF1">
    <property type="entry name" value="SENSOR HISTIDINE KINASE CPXA"/>
    <property type="match status" value="1"/>
</dbReference>
<keyword evidence="18" id="KW-1185">Reference proteome</keyword>
<dbReference type="Pfam" id="PF00672">
    <property type="entry name" value="HAMP"/>
    <property type="match status" value="1"/>
</dbReference>
<evidence type="ECO:0000313" key="17">
    <source>
        <dbReference type="EMBL" id="MCY9548858.1"/>
    </source>
</evidence>
<name>A0ABT4ETK8_9BACI</name>
<dbReference type="EC" id="2.7.13.3" evidence="3"/>
<dbReference type="Gene3D" id="6.10.340.10">
    <property type="match status" value="1"/>
</dbReference>
<evidence type="ECO:0000259" key="15">
    <source>
        <dbReference type="PROSITE" id="PS50109"/>
    </source>
</evidence>
<proteinExistence type="predicted"/>
<dbReference type="PROSITE" id="PS50109">
    <property type="entry name" value="HIS_KIN"/>
    <property type="match status" value="1"/>
</dbReference>
<comment type="catalytic activity">
    <reaction evidence="1">
        <text>ATP + protein L-histidine = ADP + protein N-phospho-L-histidine.</text>
        <dbReference type="EC" id="2.7.13.3"/>
    </reaction>
</comment>
<evidence type="ECO:0000256" key="10">
    <source>
        <dbReference type="ARBA" id="ARBA00022840"/>
    </source>
</evidence>
<dbReference type="EMBL" id="JAMDLZ010000035">
    <property type="protein sequence ID" value="MCY9548858.1"/>
    <property type="molecule type" value="Genomic_DNA"/>
</dbReference>
<evidence type="ECO:0000256" key="4">
    <source>
        <dbReference type="ARBA" id="ARBA00022475"/>
    </source>
</evidence>
<feature type="domain" description="HAMP" evidence="16">
    <location>
        <begin position="180"/>
        <end position="234"/>
    </location>
</feature>
<keyword evidence="5" id="KW-0597">Phosphoprotein</keyword>
<dbReference type="InterPro" id="IPR003660">
    <property type="entry name" value="HAMP_dom"/>
</dbReference>
<evidence type="ECO:0000256" key="7">
    <source>
        <dbReference type="ARBA" id="ARBA00022692"/>
    </source>
</evidence>
<dbReference type="CDD" id="cd06225">
    <property type="entry name" value="HAMP"/>
    <property type="match status" value="1"/>
</dbReference>
<dbReference type="Pfam" id="PF02518">
    <property type="entry name" value="HATPase_c"/>
    <property type="match status" value="1"/>
</dbReference>
<keyword evidence="4" id="KW-1003">Cell membrane</keyword>
<evidence type="ECO:0000256" key="6">
    <source>
        <dbReference type="ARBA" id="ARBA00022679"/>
    </source>
</evidence>
<dbReference type="InterPro" id="IPR005467">
    <property type="entry name" value="His_kinase_dom"/>
</dbReference>
<evidence type="ECO:0000256" key="13">
    <source>
        <dbReference type="ARBA" id="ARBA00023136"/>
    </source>
</evidence>
<dbReference type="InterPro" id="IPR036890">
    <property type="entry name" value="HATPase_C_sf"/>
</dbReference>
<evidence type="ECO:0000256" key="1">
    <source>
        <dbReference type="ARBA" id="ARBA00000085"/>
    </source>
</evidence>
<reference evidence="17 18" key="1">
    <citation type="submission" date="2022-05" db="EMBL/GenBank/DDBJ databases">
        <title>Genome Sequencing of Bee-Associated Microbes.</title>
        <authorList>
            <person name="Dunlap C."/>
        </authorList>
    </citation>
    <scope>NUCLEOTIDE SEQUENCE [LARGE SCALE GENOMIC DNA]</scope>
    <source>
        <strain evidence="17 18">NRRL BD-083</strain>
    </source>
</reference>
<keyword evidence="6" id="KW-0808">Transferase</keyword>
<keyword evidence="7 14" id="KW-0812">Transmembrane</keyword>
<evidence type="ECO:0000256" key="2">
    <source>
        <dbReference type="ARBA" id="ARBA00004651"/>
    </source>
</evidence>
<organism evidence="17 18">
    <name type="scientific">Lysinibacillus xylanilyticus</name>
    <dbReference type="NCBI Taxonomy" id="582475"/>
    <lineage>
        <taxon>Bacteria</taxon>
        <taxon>Bacillati</taxon>
        <taxon>Bacillota</taxon>
        <taxon>Bacilli</taxon>
        <taxon>Bacillales</taxon>
        <taxon>Bacillaceae</taxon>
        <taxon>Lysinibacillus</taxon>
    </lineage>
</organism>
<dbReference type="SMART" id="SM00388">
    <property type="entry name" value="HisKA"/>
    <property type="match status" value="1"/>
</dbReference>
<dbReference type="PROSITE" id="PS50885">
    <property type="entry name" value="HAMP"/>
    <property type="match status" value="1"/>
</dbReference>
<feature type="transmembrane region" description="Helical" evidence="14">
    <location>
        <begin position="7"/>
        <end position="30"/>
    </location>
</feature>
<evidence type="ECO:0000256" key="5">
    <source>
        <dbReference type="ARBA" id="ARBA00022553"/>
    </source>
</evidence>
<evidence type="ECO:0000256" key="14">
    <source>
        <dbReference type="SAM" id="Phobius"/>
    </source>
</evidence>
<dbReference type="InterPro" id="IPR036097">
    <property type="entry name" value="HisK_dim/P_sf"/>
</dbReference>
<dbReference type="Gene3D" id="3.30.565.10">
    <property type="entry name" value="Histidine kinase-like ATPase, C-terminal domain"/>
    <property type="match status" value="1"/>
</dbReference>
<accession>A0ABT4ETK8</accession>